<comment type="caution">
    <text evidence="14">The sequence shown here is derived from an EMBL/GenBank/DDBJ whole genome shotgun (WGS) entry which is preliminary data.</text>
</comment>
<evidence type="ECO:0000256" key="9">
    <source>
        <dbReference type="ARBA" id="ARBA00023014"/>
    </source>
</evidence>
<evidence type="ECO:0000256" key="12">
    <source>
        <dbReference type="PIRSR" id="PIRSR006816-2"/>
    </source>
</evidence>
<comment type="cofactor">
    <cofactor evidence="11">
        <name>FAD</name>
        <dbReference type="ChEBI" id="CHEBI:57692"/>
    </cofactor>
    <text evidence="11">Binds 1 FAD per subunit.</text>
</comment>
<dbReference type="InterPro" id="IPR050353">
    <property type="entry name" value="PyrK_electron_transfer"/>
</dbReference>
<reference evidence="14" key="2">
    <citation type="journal article" date="2021" name="PeerJ">
        <title>Extensive microbial diversity within the chicken gut microbiome revealed by metagenomics and culture.</title>
        <authorList>
            <person name="Gilroy R."/>
            <person name="Ravi A."/>
            <person name="Getino M."/>
            <person name="Pursley I."/>
            <person name="Horton D.L."/>
            <person name="Alikhan N.F."/>
            <person name="Baker D."/>
            <person name="Gharbi K."/>
            <person name="Hall N."/>
            <person name="Watson M."/>
            <person name="Adriaenssens E.M."/>
            <person name="Foster-Nyarko E."/>
            <person name="Jarju S."/>
            <person name="Secka A."/>
            <person name="Antonio M."/>
            <person name="Oren A."/>
            <person name="Chaudhuri R.R."/>
            <person name="La Ragione R."/>
            <person name="Hildebrand F."/>
            <person name="Pallen M.J."/>
        </authorList>
    </citation>
    <scope>NUCLEOTIDE SEQUENCE</scope>
    <source>
        <strain evidence="14">1063</strain>
    </source>
</reference>
<proteinExistence type="inferred from homology"/>
<dbReference type="Gene3D" id="2.10.240.10">
    <property type="entry name" value="Dihydroorotate dehydrogenase, electron transfer subunit"/>
    <property type="match status" value="1"/>
</dbReference>
<comment type="similarity">
    <text evidence="1">Belongs to the PyrK family.</text>
</comment>
<dbReference type="InterPro" id="IPR017927">
    <property type="entry name" value="FAD-bd_FR_type"/>
</dbReference>
<dbReference type="Proteomes" id="UP000824088">
    <property type="component" value="Unassembled WGS sequence"/>
</dbReference>
<dbReference type="PANTHER" id="PTHR43513">
    <property type="entry name" value="DIHYDROOROTATE DEHYDROGENASE B (NAD(+)), ELECTRON TRANSFER SUBUNIT"/>
    <property type="match status" value="1"/>
</dbReference>
<dbReference type="Gene3D" id="2.40.30.10">
    <property type="entry name" value="Translation factors"/>
    <property type="match status" value="1"/>
</dbReference>
<dbReference type="InterPro" id="IPR017938">
    <property type="entry name" value="Riboflavin_synthase-like_b-brl"/>
</dbReference>
<evidence type="ECO:0000256" key="8">
    <source>
        <dbReference type="ARBA" id="ARBA00023004"/>
    </source>
</evidence>
<keyword evidence="7" id="KW-0249">Electron transport</keyword>
<dbReference type="SUPFAM" id="SSF63380">
    <property type="entry name" value="Riboflavin synthase domain-like"/>
    <property type="match status" value="1"/>
</dbReference>
<dbReference type="GO" id="GO:0046872">
    <property type="term" value="F:metal ion binding"/>
    <property type="evidence" value="ECO:0007669"/>
    <property type="project" value="UniProtKB-KW"/>
</dbReference>
<dbReference type="AlphaFoldDB" id="A0A9D1L0U1"/>
<accession>A0A9D1L0U1</accession>
<evidence type="ECO:0000313" key="14">
    <source>
        <dbReference type="EMBL" id="HIU20784.1"/>
    </source>
</evidence>
<keyword evidence="9 12" id="KW-0411">Iron-sulfur</keyword>
<dbReference type="InterPro" id="IPR037117">
    <property type="entry name" value="Dihydroorotate_DH_ele_sf"/>
</dbReference>
<dbReference type="InterPro" id="IPR012165">
    <property type="entry name" value="Cyt_c3_hydrogenase_gsu"/>
</dbReference>
<comment type="cofactor">
    <cofactor evidence="10">
        <name>[2Fe-2S] cluster</name>
        <dbReference type="ChEBI" id="CHEBI:190135"/>
    </cofactor>
</comment>
<dbReference type="Gene3D" id="3.40.50.80">
    <property type="entry name" value="Nucleotide-binding domain of ferredoxin-NADP reductase (FNR) module"/>
    <property type="match status" value="1"/>
</dbReference>
<feature type="domain" description="FAD-binding FR-type" evidence="13">
    <location>
        <begin position="1"/>
        <end position="94"/>
    </location>
</feature>
<sequence>MKREMLTVAGRRDLNESVYELVLEGASPMRAGQFVEIAADGFYLRRPISVADWEDGALTLLIKEVGQGTKRLRTLQAGDRVDALTGLGNGFDCAAERPLLIGGGIGCAPLYKLAREFCARGVRPAAVLGFRNKSEIYYAEEFSRFCDLVIATDDGSEGFRGNAVAAAGALSFDRFYACGPAVMLKAAAKAFPSGQVSLEARMGCGFGVCMGCSIKTTKGFARVCKEGPVFEAAEVIWE</sequence>
<reference evidence="14" key="1">
    <citation type="submission" date="2020-10" db="EMBL/GenBank/DDBJ databases">
        <authorList>
            <person name="Gilroy R."/>
        </authorList>
    </citation>
    <scope>NUCLEOTIDE SEQUENCE</scope>
    <source>
        <strain evidence="14">1063</strain>
    </source>
</reference>
<evidence type="ECO:0000256" key="11">
    <source>
        <dbReference type="PIRSR" id="PIRSR006816-1"/>
    </source>
</evidence>
<feature type="binding site" evidence="12">
    <location>
        <position position="209"/>
    </location>
    <ligand>
        <name>[2Fe-2S] cluster</name>
        <dbReference type="ChEBI" id="CHEBI:190135"/>
    </ligand>
</feature>
<keyword evidence="5 12" id="KW-0479">Metal-binding</keyword>
<organism evidence="14 15">
    <name type="scientific">Candidatus Limadaptatus stercorigallinarum</name>
    <dbReference type="NCBI Taxonomy" id="2840845"/>
    <lineage>
        <taxon>Bacteria</taxon>
        <taxon>Bacillati</taxon>
        <taxon>Bacillota</taxon>
        <taxon>Clostridia</taxon>
        <taxon>Eubacteriales</taxon>
        <taxon>Candidatus Limadaptatus</taxon>
    </lineage>
</organism>
<dbReference type="GO" id="GO:0050660">
    <property type="term" value="F:flavin adenine dinucleotide binding"/>
    <property type="evidence" value="ECO:0007669"/>
    <property type="project" value="InterPro"/>
</dbReference>
<dbReference type="GO" id="GO:0051537">
    <property type="term" value="F:2 iron, 2 sulfur cluster binding"/>
    <property type="evidence" value="ECO:0007669"/>
    <property type="project" value="UniProtKB-KW"/>
</dbReference>
<evidence type="ECO:0000313" key="15">
    <source>
        <dbReference type="Proteomes" id="UP000824088"/>
    </source>
</evidence>
<dbReference type="Pfam" id="PF10418">
    <property type="entry name" value="DHODB_Fe-S_bind"/>
    <property type="match status" value="1"/>
</dbReference>
<gene>
    <name evidence="14" type="ORF">IAD51_00865</name>
</gene>
<feature type="binding site" evidence="12">
    <location>
        <position position="204"/>
    </location>
    <ligand>
        <name>[2Fe-2S] cluster</name>
        <dbReference type="ChEBI" id="CHEBI:190135"/>
    </ligand>
</feature>
<dbReference type="EMBL" id="DVMN01000012">
    <property type="protein sequence ID" value="HIU20784.1"/>
    <property type="molecule type" value="Genomic_DNA"/>
</dbReference>
<dbReference type="PIRSF" id="PIRSF006816">
    <property type="entry name" value="Cyc3_hyd_g"/>
    <property type="match status" value="1"/>
</dbReference>
<feature type="binding site" evidence="12">
    <location>
        <position position="224"/>
    </location>
    <ligand>
        <name>[2Fe-2S] cluster</name>
        <dbReference type="ChEBI" id="CHEBI:190135"/>
    </ligand>
</feature>
<comment type="cofactor">
    <cofactor evidence="12">
        <name>[2Fe-2S] cluster</name>
        <dbReference type="ChEBI" id="CHEBI:190135"/>
    </cofactor>
    <text evidence="12">Binds 1 [2Fe-2S] cluster per subunit.</text>
</comment>
<evidence type="ECO:0000256" key="10">
    <source>
        <dbReference type="ARBA" id="ARBA00034078"/>
    </source>
</evidence>
<evidence type="ECO:0000256" key="5">
    <source>
        <dbReference type="ARBA" id="ARBA00022723"/>
    </source>
</evidence>
<dbReference type="CDD" id="cd06218">
    <property type="entry name" value="DHOD_e_trans"/>
    <property type="match status" value="1"/>
</dbReference>
<dbReference type="InterPro" id="IPR039261">
    <property type="entry name" value="FNR_nucleotide-bd"/>
</dbReference>
<dbReference type="PANTHER" id="PTHR43513:SF3">
    <property type="entry name" value="DIHYDROOROTATE DEHYDROGENASE B (NAD(+)), ELECTRON TRANSFER SUBUNIT-RELATED"/>
    <property type="match status" value="1"/>
</dbReference>
<feature type="binding site" evidence="11">
    <location>
        <begin position="68"/>
        <end position="69"/>
    </location>
    <ligand>
        <name>FAD</name>
        <dbReference type="ChEBI" id="CHEBI:57692"/>
    </ligand>
</feature>
<keyword evidence="3 11" id="KW-0285">Flavoprotein</keyword>
<evidence type="ECO:0000256" key="1">
    <source>
        <dbReference type="ARBA" id="ARBA00006422"/>
    </source>
</evidence>
<keyword evidence="2" id="KW-0813">Transport</keyword>
<dbReference type="GO" id="GO:0006221">
    <property type="term" value="P:pyrimidine nucleotide biosynthetic process"/>
    <property type="evidence" value="ECO:0007669"/>
    <property type="project" value="InterPro"/>
</dbReference>
<feature type="binding site" evidence="11">
    <location>
        <begin position="46"/>
        <end position="49"/>
    </location>
    <ligand>
        <name>FAD</name>
        <dbReference type="ChEBI" id="CHEBI:57692"/>
    </ligand>
</feature>
<evidence type="ECO:0000256" key="3">
    <source>
        <dbReference type="ARBA" id="ARBA00022630"/>
    </source>
</evidence>
<dbReference type="SUPFAM" id="SSF52343">
    <property type="entry name" value="Ferredoxin reductase-like, C-terminal NADP-linked domain"/>
    <property type="match status" value="1"/>
</dbReference>
<feature type="binding site" evidence="12">
    <location>
        <position position="212"/>
    </location>
    <ligand>
        <name>[2Fe-2S] cluster</name>
        <dbReference type="ChEBI" id="CHEBI:190135"/>
    </ligand>
</feature>
<evidence type="ECO:0000256" key="4">
    <source>
        <dbReference type="ARBA" id="ARBA00022714"/>
    </source>
</evidence>
<keyword evidence="6 11" id="KW-0274">FAD</keyword>
<evidence type="ECO:0000259" key="13">
    <source>
        <dbReference type="PROSITE" id="PS51384"/>
    </source>
</evidence>
<name>A0A9D1L0U1_9FIRM</name>
<evidence type="ECO:0000256" key="2">
    <source>
        <dbReference type="ARBA" id="ARBA00022448"/>
    </source>
</evidence>
<keyword evidence="8 12" id="KW-0408">Iron</keyword>
<evidence type="ECO:0000256" key="7">
    <source>
        <dbReference type="ARBA" id="ARBA00022982"/>
    </source>
</evidence>
<evidence type="ECO:0000256" key="6">
    <source>
        <dbReference type="ARBA" id="ARBA00022827"/>
    </source>
</evidence>
<dbReference type="GO" id="GO:0016491">
    <property type="term" value="F:oxidoreductase activity"/>
    <property type="evidence" value="ECO:0007669"/>
    <property type="project" value="InterPro"/>
</dbReference>
<dbReference type="InterPro" id="IPR019480">
    <property type="entry name" value="Dihydroorotate_DH_Fe-S-bd"/>
</dbReference>
<protein>
    <submittedName>
        <fullName evidence="14">Dihydroorotate dehydrogenase electron transfer subunit</fullName>
    </submittedName>
</protein>
<keyword evidence="4 12" id="KW-0001">2Fe-2S</keyword>
<dbReference type="PROSITE" id="PS51384">
    <property type="entry name" value="FAD_FR"/>
    <property type="match status" value="1"/>
</dbReference>